<dbReference type="RefSeq" id="WP_153384234.1">
    <property type="nucleotide sequence ID" value="NZ_VDFO01000030.1"/>
</dbReference>
<accession>A0A5P0ZKP9</accession>
<evidence type="ECO:0000313" key="1">
    <source>
        <dbReference type="EMBL" id="MQS74814.1"/>
    </source>
</evidence>
<gene>
    <name evidence="2" type="ORF">FHL05_08550</name>
    <name evidence="1" type="ORF">FHL06_00165</name>
</gene>
<keyword evidence="3" id="KW-1185">Reference proteome</keyword>
<dbReference type="EMBL" id="VDFP01000001">
    <property type="protein sequence ID" value="MQS74814.1"/>
    <property type="molecule type" value="Genomic_DNA"/>
</dbReference>
<dbReference type="Proteomes" id="UP000414364">
    <property type="component" value="Unassembled WGS sequence"/>
</dbReference>
<evidence type="ECO:0000313" key="4">
    <source>
        <dbReference type="Proteomes" id="UP000414364"/>
    </source>
</evidence>
<organism evidence="1 4">
    <name type="scientific">Companilactobacillus halodurans</name>
    <dbReference type="NCBI Taxonomy" id="2584183"/>
    <lineage>
        <taxon>Bacteria</taxon>
        <taxon>Bacillati</taxon>
        <taxon>Bacillota</taxon>
        <taxon>Bacilli</taxon>
        <taxon>Lactobacillales</taxon>
        <taxon>Lactobacillaceae</taxon>
        <taxon>Companilactobacillus</taxon>
    </lineage>
</organism>
<dbReference type="AlphaFoldDB" id="A0A5P0ZKP9"/>
<dbReference type="OrthoDB" id="2304433at2"/>
<dbReference type="EMBL" id="VDFO01000030">
    <property type="protein sequence ID" value="MQS97935.1"/>
    <property type="molecule type" value="Genomic_DNA"/>
</dbReference>
<comment type="caution">
    <text evidence="1">The sequence shown here is derived from an EMBL/GenBank/DDBJ whole genome shotgun (WGS) entry which is preliminary data.</text>
</comment>
<protein>
    <submittedName>
        <fullName evidence="1">Uncharacterized protein</fullName>
    </submittedName>
</protein>
<dbReference type="Proteomes" id="UP000371423">
    <property type="component" value="Unassembled WGS sequence"/>
</dbReference>
<evidence type="ECO:0000313" key="2">
    <source>
        <dbReference type="EMBL" id="MQS97935.1"/>
    </source>
</evidence>
<sequence length="87" mass="10089">MAFNKKDFKFITMIGKKKLYRDNNKENVFALISPDEDNSGVSSFDKIQTAEVLAAARRYDTCKNDKYNTGAEESDYLNTMFRIHEVH</sequence>
<name>A0A5P0ZKP9_9LACO</name>
<reference evidence="3 4" key="1">
    <citation type="journal article" date="2019" name="Syst. Appl. Microbiol.">
        <title>Polyphasic characterization of two novel Lactobacillus spp. isolated from blown salami packages: Description of Lactobacillus halodurans sp. nov. and Lactobacillus salsicarnum sp. nov.</title>
        <authorList>
            <person name="Schuster J.A."/>
            <person name="Klingl A."/>
            <person name="Vogel R.F."/>
            <person name="Ehrmann M.A."/>
        </authorList>
    </citation>
    <scope>NUCLEOTIDE SEQUENCE [LARGE SCALE GENOMIC DNA]</scope>
    <source>
        <strain evidence="2 3">TMW 1.1920</strain>
        <strain evidence="1 4">TMW 1.2172</strain>
    </source>
</reference>
<evidence type="ECO:0000313" key="3">
    <source>
        <dbReference type="Proteomes" id="UP000371423"/>
    </source>
</evidence>
<proteinExistence type="predicted"/>